<keyword evidence="2" id="KW-0997">Cell inner membrane</keyword>
<dbReference type="InterPro" id="IPR030865">
    <property type="entry name" value="LapB"/>
</dbReference>
<evidence type="ECO:0000313" key="4">
    <source>
        <dbReference type="EMBL" id="MCL1142485.1"/>
    </source>
</evidence>
<keyword evidence="2" id="KW-0812">Transmembrane</keyword>
<evidence type="ECO:0000256" key="1">
    <source>
        <dbReference type="ARBA" id="ARBA00022723"/>
    </source>
</evidence>
<dbReference type="GO" id="GO:0046890">
    <property type="term" value="P:regulation of lipid biosynthetic process"/>
    <property type="evidence" value="ECO:0007669"/>
    <property type="project" value="UniProtKB-UniRule"/>
</dbReference>
<accession>A0A9X1ZMA0</accession>
<reference evidence="4" key="1">
    <citation type="submission" date="2022-01" db="EMBL/GenBank/DDBJ databases">
        <title>Whole genome-based taxonomy of the Shewanellaceae.</title>
        <authorList>
            <person name="Martin-Rodriguez A.J."/>
        </authorList>
    </citation>
    <scope>NUCLEOTIDE SEQUENCE</scope>
    <source>
        <strain evidence="4">DSM 16422</strain>
    </source>
</reference>
<dbReference type="GO" id="GO:0008653">
    <property type="term" value="P:lipopolysaccharide metabolic process"/>
    <property type="evidence" value="ECO:0007669"/>
    <property type="project" value="InterPro"/>
</dbReference>
<feature type="binding site" evidence="2">
    <location>
        <position position="357"/>
    </location>
    <ligand>
        <name>Fe cation</name>
        <dbReference type="ChEBI" id="CHEBI:24875"/>
    </ligand>
</feature>
<dbReference type="InterPro" id="IPR041166">
    <property type="entry name" value="Rubredoxin_2"/>
</dbReference>
<dbReference type="Gene3D" id="1.25.40.10">
    <property type="entry name" value="Tetratricopeptide repeat domain"/>
    <property type="match status" value="1"/>
</dbReference>
<dbReference type="EMBL" id="JAKIKP010000004">
    <property type="protein sequence ID" value="MCL1142485.1"/>
    <property type="molecule type" value="Genomic_DNA"/>
</dbReference>
<keyword evidence="5" id="KW-1185">Reference proteome</keyword>
<dbReference type="Pfam" id="PF18073">
    <property type="entry name" value="Zn_ribbon_LapB"/>
    <property type="match status" value="1"/>
</dbReference>
<dbReference type="Proteomes" id="UP001139333">
    <property type="component" value="Unassembled WGS sequence"/>
</dbReference>
<dbReference type="NCBIfam" id="NF008754">
    <property type="entry name" value="PRK11788.1-2"/>
    <property type="match status" value="1"/>
</dbReference>
<feature type="topological domain" description="Cytoplasmic" evidence="2">
    <location>
        <begin position="21"/>
        <end position="386"/>
    </location>
</feature>
<dbReference type="GO" id="GO:0005506">
    <property type="term" value="F:iron ion binding"/>
    <property type="evidence" value="ECO:0007669"/>
    <property type="project" value="UniProtKB-UniRule"/>
</dbReference>
<keyword evidence="1 2" id="KW-0479">Metal-binding</keyword>
<dbReference type="InterPro" id="IPR011990">
    <property type="entry name" value="TPR-like_helical_dom_sf"/>
</dbReference>
<evidence type="ECO:0000259" key="3">
    <source>
        <dbReference type="Pfam" id="PF18073"/>
    </source>
</evidence>
<evidence type="ECO:0000256" key="2">
    <source>
        <dbReference type="HAMAP-Rule" id="MF_00994"/>
    </source>
</evidence>
<dbReference type="NCBIfam" id="NF008753">
    <property type="entry name" value="PRK11788.1-1"/>
    <property type="match status" value="1"/>
</dbReference>
<comment type="caution">
    <text evidence="4">The sequence shown here is derived from an EMBL/GenBank/DDBJ whole genome shotgun (WGS) entry which is preliminary data.</text>
</comment>
<keyword evidence="2" id="KW-0802">TPR repeat</keyword>
<keyword evidence="2" id="KW-1133">Transmembrane helix</keyword>
<dbReference type="NCBIfam" id="NF008757">
    <property type="entry name" value="PRK11788.1-5"/>
    <property type="match status" value="1"/>
</dbReference>
<name>A0A9X1ZMA0_9GAMM</name>
<feature type="binding site" evidence="2">
    <location>
        <position position="371"/>
    </location>
    <ligand>
        <name>Fe cation</name>
        <dbReference type="ChEBI" id="CHEBI:24875"/>
    </ligand>
</feature>
<sequence>MLEILFLLLPIAAGYGWYMGRRSIHLRDRHSSKKLSRDYFTGLNFLLSNESDKAVDLFISMLDVDDETIDTHLSLGTLFRKRGEVDRSIRIHQNLIARPSLTTEQRDIAMMELGKDYMAAGFYDRAEEIFLKLVNQDEHSEEAETQLISIYQVTKEWQNAIKVTKKLPRKRQQTFKVQTAHFYCQLADEATEQAEKVKQFLAAIKQDPKCGRAWLSLANIYFDLNDHDACKKALAELTNADIALFADAINIAKQVYRQTDDLAGYQQLLTSAIQNGAGASVAIALADHQIIMGDKPKAESMMLDNLYKQPTMRGFQYLMKMHIEQAEDGNAKESLSMLEKLVEQQIKYRPSYRCHECGFPAHALYWHCPSCKQWGSIKRIKGLDGE</sequence>
<dbReference type="GO" id="GO:0009898">
    <property type="term" value="C:cytoplasmic side of plasma membrane"/>
    <property type="evidence" value="ECO:0007669"/>
    <property type="project" value="UniProtKB-UniRule"/>
</dbReference>
<dbReference type="SUPFAM" id="SSF48452">
    <property type="entry name" value="TPR-like"/>
    <property type="match status" value="1"/>
</dbReference>
<keyword evidence="2" id="KW-0472">Membrane</keyword>
<protein>
    <recommendedName>
        <fullName evidence="2">Lipopolysaccharide assembly protein B</fullName>
    </recommendedName>
</protein>
<dbReference type="RefSeq" id="WP_248995169.1">
    <property type="nucleotide sequence ID" value="NZ_JAKIKP010000004.1"/>
</dbReference>
<dbReference type="NCBIfam" id="NF008756">
    <property type="entry name" value="PRK11788.1-4"/>
    <property type="match status" value="1"/>
</dbReference>
<gene>
    <name evidence="2 4" type="primary">lapB</name>
    <name evidence="4" type="ORF">L2672_07245</name>
</gene>
<feature type="binding site" evidence="2">
    <location>
        <position position="354"/>
    </location>
    <ligand>
        <name>Fe cation</name>
        <dbReference type="ChEBI" id="CHEBI:24875"/>
    </ligand>
</feature>
<dbReference type="HAMAP" id="MF_00994">
    <property type="entry name" value="LPS_assembly_LapB"/>
    <property type="match status" value="1"/>
</dbReference>
<comment type="subcellular location">
    <subcellularLocation>
        <location evidence="2">Cell inner membrane</location>
        <topology evidence="2">Single-pass membrane protein</topology>
        <orientation evidence="2">Cytoplasmic side</orientation>
    </subcellularLocation>
</comment>
<comment type="similarity">
    <text evidence="2">Belongs to the LapB family.</text>
</comment>
<comment type="function">
    <text evidence="2">Modulates cellular lipopolysaccharide (LPS) levels by regulating LpxC, which is involved in lipid A biosynthesis. May act by modulating the proteolytic activity of FtsH towards LpxC. May also coordinate assembly of proteins involved in LPS synthesis at the plasma membrane.</text>
</comment>
<feature type="binding site" evidence="2">
    <location>
        <position position="368"/>
    </location>
    <ligand>
        <name>Fe cation</name>
        <dbReference type="ChEBI" id="CHEBI:24875"/>
    </ligand>
</feature>
<keyword evidence="2" id="KW-0677">Repeat</keyword>
<dbReference type="Pfam" id="PF13176">
    <property type="entry name" value="TPR_7"/>
    <property type="match status" value="1"/>
</dbReference>
<dbReference type="InterPro" id="IPR019734">
    <property type="entry name" value="TPR_rpt"/>
</dbReference>
<organism evidence="4 5">
    <name type="scientific">Shewanella gaetbuli</name>
    <dbReference type="NCBI Taxonomy" id="220752"/>
    <lineage>
        <taxon>Bacteria</taxon>
        <taxon>Pseudomonadati</taxon>
        <taxon>Pseudomonadota</taxon>
        <taxon>Gammaproteobacteria</taxon>
        <taxon>Alteromonadales</taxon>
        <taxon>Shewanellaceae</taxon>
        <taxon>Shewanella</taxon>
    </lineage>
</organism>
<keyword evidence="2" id="KW-0408">Iron</keyword>
<feature type="domain" description="LapB rubredoxin metal binding" evidence="3">
    <location>
        <begin position="352"/>
        <end position="378"/>
    </location>
</feature>
<dbReference type="AlphaFoldDB" id="A0A9X1ZMA0"/>
<evidence type="ECO:0000313" key="5">
    <source>
        <dbReference type="Proteomes" id="UP001139333"/>
    </source>
</evidence>
<dbReference type="Pfam" id="PF13432">
    <property type="entry name" value="TPR_16"/>
    <property type="match status" value="1"/>
</dbReference>
<proteinExistence type="inferred from homology"/>
<keyword evidence="2" id="KW-1003">Cell membrane</keyword>